<evidence type="ECO:0000313" key="4">
    <source>
        <dbReference type="EMBL" id="KAL0360340.1"/>
    </source>
</evidence>
<comment type="caution">
    <text evidence="4">The sequence shown here is derived from an EMBL/GenBank/DDBJ whole genome shotgun (WGS) entry which is preliminary data.</text>
</comment>
<keyword evidence="1" id="KW-0067">ATP-binding</keyword>
<dbReference type="EMBL" id="JACGWJ010000016">
    <property type="protein sequence ID" value="KAL0360340.1"/>
    <property type="molecule type" value="Genomic_DNA"/>
</dbReference>
<dbReference type="Gene3D" id="3.80.10.10">
    <property type="entry name" value="Ribonuclease Inhibitor"/>
    <property type="match status" value="1"/>
</dbReference>
<keyword evidence="2" id="KW-0472">Membrane</keyword>
<dbReference type="Pfam" id="PF00069">
    <property type="entry name" value="Pkinase"/>
    <property type="match status" value="1"/>
</dbReference>
<dbReference type="InterPro" id="IPR000719">
    <property type="entry name" value="Prot_kinase_dom"/>
</dbReference>
<name>A0AAW2PXX4_SESRA</name>
<dbReference type="InterPro" id="IPR017441">
    <property type="entry name" value="Protein_kinase_ATP_BS"/>
</dbReference>
<dbReference type="AlphaFoldDB" id="A0AAW2PXX4"/>
<organism evidence="4">
    <name type="scientific">Sesamum radiatum</name>
    <name type="common">Black benniseed</name>
    <dbReference type="NCBI Taxonomy" id="300843"/>
    <lineage>
        <taxon>Eukaryota</taxon>
        <taxon>Viridiplantae</taxon>
        <taxon>Streptophyta</taxon>
        <taxon>Embryophyta</taxon>
        <taxon>Tracheophyta</taxon>
        <taxon>Spermatophyta</taxon>
        <taxon>Magnoliopsida</taxon>
        <taxon>eudicotyledons</taxon>
        <taxon>Gunneridae</taxon>
        <taxon>Pentapetalae</taxon>
        <taxon>asterids</taxon>
        <taxon>lamiids</taxon>
        <taxon>Lamiales</taxon>
        <taxon>Pedaliaceae</taxon>
        <taxon>Sesamum</taxon>
    </lineage>
</organism>
<dbReference type="SUPFAM" id="SSF56112">
    <property type="entry name" value="Protein kinase-like (PK-like)"/>
    <property type="match status" value="1"/>
</dbReference>
<keyword evidence="2" id="KW-0812">Transmembrane</keyword>
<dbReference type="FunFam" id="3.30.200.20:FF:000748">
    <property type="entry name" value="LRR receptor-like serine/threonine-protein kinase RCH1"/>
    <property type="match status" value="1"/>
</dbReference>
<protein>
    <submittedName>
        <fullName evidence="4">Receptor-like protein kinase</fullName>
    </submittedName>
</protein>
<reference evidence="4" key="2">
    <citation type="journal article" date="2024" name="Plant">
        <title>Genomic evolution and insights into agronomic trait innovations of Sesamum species.</title>
        <authorList>
            <person name="Miao H."/>
            <person name="Wang L."/>
            <person name="Qu L."/>
            <person name="Liu H."/>
            <person name="Sun Y."/>
            <person name="Le M."/>
            <person name="Wang Q."/>
            <person name="Wei S."/>
            <person name="Zheng Y."/>
            <person name="Lin W."/>
            <person name="Duan Y."/>
            <person name="Cao H."/>
            <person name="Xiong S."/>
            <person name="Wang X."/>
            <person name="Wei L."/>
            <person name="Li C."/>
            <person name="Ma Q."/>
            <person name="Ju M."/>
            <person name="Zhao R."/>
            <person name="Li G."/>
            <person name="Mu C."/>
            <person name="Tian Q."/>
            <person name="Mei H."/>
            <person name="Zhang T."/>
            <person name="Gao T."/>
            <person name="Zhang H."/>
        </authorList>
    </citation>
    <scope>NUCLEOTIDE SEQUENCE</scope>
    <source>
        <strain evidence="4">G02</strain>
    </source>
</reference>
<dbReference type="PANTHER" id="PTHR48007">
    <property type="entry name" value="LEUCINE-RICH REPEAT RECEPTOR-LIKE PROTEIN KINASE PXC1"/>
    <property type="match status" value="1"/>
</dbReference>
<evidence type="ECO:0000256" key="1">
    <source>
        <dbReference type="PROSITE-ProRule" id="PRU10141"/>
    </source>
</evidence>
<keyword evidence="2" id="KW-1133">Transmembrane helix</keyword>
<dbReference type="Gene3D" id="1.10.510.10">
    <property type="entry name" value="Transferase(Phosphotransferase) domain 1"/>
    <property type="match status" value="2"/>
</dbReference>
<keyword evidence="1" id="KW-0547">Nucleotide-binding</keyword>
<dbReference type="SUPFAM" id="SSF52058">
    <property type="entry name" value="L domain-like"/>
    <property type="match status" value="1"/>
</dbReference>
<evidence type="ECO:0000256" key="2">
    <source>
        <dbReference type="SAM" id="Phobius"/>
    </source>
</evidence>
<accession>A0AAW2PXX4</accession>
<proteinExistence type="predicted"/>
<keyword evidence="4" id="KW-0808">Transferase</keyword>
<sequence length="366" mass="41534">MDISHNMLVGSLQVLSNLDNLVSLNVSYNNFSGSIPNTKFFQDLPNATFAGNEKLCFTKSKCHSTEDIHRRKSIRNLTILVVIIAIIVSIIVTAGTIFYNSAQETMLEKSDEEKGLQWDFTPFQKLNFTVEDVVTKLSDSNIVGRGCSGVVYRVETPTRQVIAVKKLWPKKKGEIPQRDLFSAEVATLGSIRHKNIVRLLGCCENGKTRLLLFDYISNGSLAGLLHEKKILLDWNARYNIIMGSSRFWSSKASKFSRLFKSFRHNSRIIWLYSSSYGIVLLEVLTGMEPTDSQIPDGKHIVTWVYEELREKHRDFTSIVDQQLLLRSGTQTEEMLQVLGIALLCVNPNPDERPNERCNRNVGRDQT</sequence>
<dbReference type="GO" id="GO:0005524">
    <property type="term" value="F:ATP binding"/>
    <property type="evidence" value="ECO:0007669"/>
    <property type="project" value="UniProtKB-UniRule"/>
</dbReference>
<dbReference type="InterPro" id="IPR032675">
    <property type="entry name" value="LRR_dom_sf"/>
</dbReference>
<evidence type="ECO:0000259" key="3">
    <source>
        <dbReference type="PROSITE" id="PS50011"/>
    </source>
</evidence>
<feature type="domain" description="Protein kinase" evidence="3">
    <location>
        <begin position="137"/>
        <end position="366"/>
    </location>
</feature>
<dbReference type="InterPro" id="IPR011009">
    <property type="entry name" value="Kinase-like_dom_sf"/>
</dbReference>
<keyword evidence="4" id="KW-0418">Kinase</keyword>
<reference evidence="4" key="1">
    <citation type="submission" date="2020-06" db="EMBL/GenBank/DDBJ databases">
        <authorList>
            <person name="Li T."/>
            <person name="Hu X."/>
            <person name="Zhang T."/>
            <person name="Song X."/>
            <person name="Zhang H."/>
            <person name="Dai N."/>
            <person name="Sheng W."/>
            <person name="Hou X."/>
            <person name="Wei L."/>
        </authorList>
    </citation>
    <scope>NUCLEOTIDE SEQUENCE</scope>
    <source>
        <strain evidence="4">G02</strain>
        <tissue evidence="4">Leaf</tissue>
    </source>
</reference>
<dbReference type="InterPro" id="IPR046959">
    <property type="entry name" value="PRK1-6/SRF4-like"/>
</dbReference>
<dbReference type="PROSITE" id="PS50011">
    <property type="entry name" value="PROTEIN_KINASE_DOM"/>
    <property type="match status" value="1"/>
</dbReference>
<dbReference type="PANTHER" id="PTHR48007:SF76">
    <property type="entry name" value="OS03G0145102 PROTEIN"/>
    <property type="match status" value="1"/>
</dbReference>
<dbReference type="GO" id="GO:0004672">
    <property type="term" value="F:protein kinase activity"/>
    <property type="evidence" value="ECO:0007669"/>
    <property type="project" value="InterPro"/>
</dbReference>
<gene>
    <name evidence="4" type="ORF">Sradi_3718500</name>
</gene>
<keyword evidence="4" id="KW-0675">Receptor</keyword>
<feature type="binding site" evidence="1">
    <location>
        <position position="171"/>
    </location>
    <ligand>
        <name>ATP</name>
        <dbReference type="ChEBI" id="CHEBI:30616"/>
    </ligand>
</feature>
<dbReference type="PROSITE" id="PS00107">
    <property type="entry name" value="PROTEIN_KINASE_ATP"/>
    <property type="match status" value="1"/>
</dbReference>
<feature type="transmembrane region" description="Helical" evidence="2">
    <location>
        <begin position="77"/>
        <end position="99"/>
    </location>
</feature>